<evidence type="ECO:0000256" key="3">
    <source>
        <dbReference type="ARBA" id="ARBA00023159"/>
    </source>
</evidence>
<proteinExistence type="predicted"/>
<dbReference type="PROSITE" id="PS01124">
    <property type="entry name" value="HTH_ARAC_FAMILY_2"/>
    <property type="match status" value="1"/>
</dbReference>
<evidence type="ECO:0000256" key="4">
    <source>
        <dbReference type="ARBA" id="ARBA00023163"/>
    </source>
</evidence>
<dbReference type="Gene3D" id="1.10.10.60">
    <property type="entry name" value="Homeodomain-like"/>
    <property type="match status" value="2"/>
</dbReference>
<sequence length="288" mass="31902">MNDAHEIEGSSGPLESRDRARFWRAEALDGLECLSATFRTLQFAPHTHETFCIGVIEAGVQKSRIRGSSISAGAGTIYLINPDVIHEGRPDEDGYRYRMMYPSVEALRAVAEDAAERHLPKSFTFPDETVVAPQLAAAFLSLHRQIEAGWARLELESHFQSLMLNLMNVFAGEAIEVSSLRAGNAVRQARDLLDACYRDDVGLTEVANAVGLSRAHLIRAFKKEFGMPPHGWLTDRRIRAARTLLEKGAPIADTAFDCGFADQAHLTRQFKARTGVTPAVYRNAHLDQ</sequence>
<gene>
    <name evidence="6" type="ORF">ABID16_001437</name>
</gene>
<evidence type="ECO:0000313" key="7">
    <source>
        <dbReference type="Proteomes" id="UP001549047"/>
    </source>
</evidence>
<dbReference type="InterPro" id="IPR009057">
    <property type="entry name" value="Homeodomain-like_sf"/>
</dbReference>
<dbReference type="InterPro" id="IPR037923">
    <property type="entry name" value="HTH-like"/>
</dbReference>
<dbReference type="PANTHER" id="PTHR46796">
    <property type="entry name" value="HTH-TYPE TRANSCRIPTIONAL ACTIVATOR RHAS-RELATED"/>
    <property type="match status" value="1"/>
</dbReference>
<keyword evidence="2" id="KW-0238">DNA-binding</keyword>
<dbReference type="InterPro" id="IPR003313">
    <property type="entry name" value="AraC-bd"/>
</dbReference>
<dbReference type="InterPro" id="IPR018060">
    <property type="entry name" value="HTH_AraC"/>
</dbReference>
<dbReference type="InterPro" id="IPR018062">
    <property type="entry name" value="HTH_AraC-typ_CS"/>
</dbReference>
<evidence type="ECO:0000259" key="5">
    <source>
        <dbReference type="PROSITE" id="PS01124"/>
    </source>
</evidence>
<keyword evidence="4" id="KW-0804">Transcription</keyword>
<organism evidence="6 7">
    <name type="scientific">Rhizobium aquaticum</name>
    <dbReference type="NCBI Taxonomy" id="1549636"/>
    <lineage>
        <taxon>Bacteria</taxon>
        <taxon>Pseudomonadati</taxon>
        <taxon>Pseudomonadota</taxon>
        <taxon>Alphaproteobacteria</taxon>
        <taxon>Hyphomicrobiales</taxon>
        <taxon>Rhizobiaceae</taxon>
        <taxon>Rhizobium/Agrobacterium group</taxon>
        <taxon>Rhizobium</taxon>
    </lineage>
</organism>
<protein>
    <submittedName>
        <fullName evidence="6">AraC-like DNA-binding protein</fullName>
    </submittedName>
</protein>
<dbReference type="SMART" id="SM00342">
    <property type="entry name" value="HTH_ARAC"/>
    <property type="match status" value="1"/>
</dbReference>
<name>A0ABV2IXB6_9HYPH</name>
<dbReference type="PANTHER" id="PTHR46796:SF2">
    <property type="entry name" value="TRANSCRIPTIONAL REGULATORY PROTEIN"/>
    <property type="match status" value="1"/>
</dbReference>
<dbReference type="EMBL" id="JBEPMB010000001">
    <property type="protein sequence ID" value="MET3613132.1"/>
    <property type="molecule type" value="Genomic_DNA"/>
</dbReference>
<accession>A0ABV2IXB6</accession>
<evidence type="ECO:0000256" key="2">
    <source>
        <dbReference type="ARBA" id="ARBA00023125"/>
    </source>
</evidence>
<dbReference type="Proteomes" id="UP001549047">
    <property type="component" value="Unassembled WGS sequence"/>
</dbReference>
<feature type="domain" description="HTH araC/xylS-type" evidence="5">
    <location>
        <begin position="187"/>
        <end position="284"/>
    </location>
</feature>
<dbReference type="SUPFAM" id="SSF51215">
    <property type="entry name" value="Regulatory protein AraC"/>
    <property type="match status" value="1"/>
</dbReference>
<dbReference type="Pfam" id="PF12833">
    <property type="entry name" value="HTH_18"/>
    <property type="match status" value="1"/>
</dbReference>
<dbReference type="SUPFAM" id="SSF46689">
    <property type="entry name" value="Homeodomain-like"/>
    <property type="match status" value="2"/>
</dbReference>
<keyword evidence="1" id="KW-0805">Transcription regulation</keyword>
<dbReference type="InterPro" id="IPR050204">
    <property type="entry name" value="AraC_XylS_family_regulators"/>
</dbReference>
<reference evidence="6 7" key="1">
    <citation type="submission" date="2024-06" db="EMBL/GenBank/DDBJ databases">
        <title>Genomic Encyclopedia of Type Strains, Phase IV (KMG-IV): sequencing the most valuable type-strain genomes for metagenomic binning, comparative biology and taxonomic classification.</title>
        <authorList>
            <person name="Goeker M."/>
        </authorList>
    </citation>
    <scope>NUCLEOTIDE SEQUENCE [LARGE SCALE GENOMIC DNA]</scope>
    <source>
        <strain evidence="6 7">DSM 29780</strain>
    </source>
</reference>
<evidence type="ECO:0000256" key="1">
    <source>
        <dbReference type="ARBA" id="ARBA00023015"/>
    </source>
</evidence>
<comment type="caution">
    <text evidence="6">The sequence shown here is derived from an EMBL/GenBank/DDBJ whole genome shotgun (WGS) entry which is preliminary data.</text>
</comment>
<dbReference type="Pfam" id="PF02311">
    <property type="entry name" value="AraC_binding"/>
    <property type="match status" value="1"/>
</dbReference>
<keyword evidence="3" id="KW-0010">Activator</keyword>
<keyword evidence="7" id="KW-1185">Reference proteome</keyword>
<dbReference type="PROSITE" id="PS00041">
    <property type="entry name" value="HTH_ARAC_FAMILY_1"/>
    <property type="match status" value="1"/>
</dbReference>
<evidence type="ECO:0000313" key="6">
    <source>
        <dbReference type="EMBL" id="MET3613132.1"/>
    </source>
</evidence>
<dbReference type="RefSeq" id="WP_354555624.1">
    <property type="nucleotide sequence ID" value="NZ_JBEPMB010000001.1"/>
</dbReference>